<feature type="transmembrane region" description="Helical" evidence="5">
    <location>
        <begin position="89"/>
        <end position="114"/>
    </location>
</feature>
<protein>
    <recommendedName>
        <fullName evidence="6">G-protein coupled receptors family 1 profile domain-containing protein</fullName>
    </recommendedName>
</protein>
<dbReference type="InterPro" id="IPR017452">
    <property type="entry name" value="GPCR_Rhodpsn_7TM"/>
</dbReference>
<dbReference type="PANTHER" id="PTHR23112:SF37">
    <property type="entry name" value="G PROTEIN-COUPLED RECEPTOR GPR1"/>
    <property type="match status" value="1"/>
</dbReference>
<dbReference type="RefSeq" id="XP_040726272.1">
    <property type="nucleotide sequence ID" value="XM_040870440.1"/>
</dbReference>
<feature type="transmembrane region" description="Helical" evidence="5">
    <location>
        <begin position="270"/>
        <end position="293"/>
    </location>
</feature>
<name>A0A1Y2FLM1_PROLT</name>
<evidence type="ECO:0000259" key="6">
    <source>
        <dbReference type="PROSITE" id="PS50262"/>
    </source>
</evidence>
<keyword evidence="8" id="KW-1185">Reference proteome</keyword>
<evidence type="ECO:0000313" key="7">
    <source>
        <dbReference type="EMBL" id="ORY84254.1"/>
    </source>
</evidence>
<dbReference type="STRING" id="56484.A0A1Y2FLM1"/>
<dbReference type="EMBL" id="MCFI01000006">
    <property type="protein sequence ID" value="ORY84254.1"/>
    <property type="molecule type" value="Genomic_DNA"/>
</dbReference>
<dbReference type="GO" id="GO:0004930">
    <property type="term" value="F:G protein-coupled receptor activity"/>
    <property type="evidence" value="ECO:0007669"/>
    <property type="project" value="TreeGrafter"/>
</dbReference>
<evidence type="ECO:0000256" key="5">
    <source>
        <dbReference type="SAM" id="Phobius"/>
    </source>
</evidence>
<organism evidence="7 8">
    <name type="scientific">Protomyces lactucae-debilis</name>
    <dbReference type="NCBI Taxonomy" id="2754530"/>
    <lineage>
        <taxon>Eukaryota</taxon>
        <taxon>Fungi</taxon>
        <taxon>Dikarya</taxon>
        <taxon>Ascomycota</taxon>
        <taxon>Taphrinomycotina</taxon>
        <taxon>Taphrinomycetes</taxon>
        <taxon>Taphrinales</taxon>
        <taxon>Protomycetaceae</taxon>
        <taxon>Protomyces</taxon>
    </lineage>
</organism>
<dbReference type="Proteomes" id="UP000193685">
    <property type="component" value="Unassembled WGS sequence"/>
</dbReference>
<dbReference type="OrthoDB" id="100006at2759"/>
<dbReference type="CDD" id="cd00637">
    <property type="entry name" value="7tm_classA_rhodopsin-like"/>
    <property type="match status" value="1"/>
</dbReference>
<gene>
    <name evidence="7" type="ORF">BCR37DRAFT_386448</name>
</gene>
<keyword evidence="3 5" id="KW-1133">Transmembrane helix</keyword>
<dbReference type="GO" id="GO:0005886">
    <property type="term" value="C:plasma membrane"/>
    <property type="evidence" value="ECO:0007669"/>
    <property type="project" value="TreeGrafter"/>
</dbReference>
<evidence type="ECO:0000256" key="1">
    <source>
        <dbReference type="ARBA" id="ARBA00004141"/>
    </source>
</evidence>
<accession>A0A1Y2FLM1</accession>
<dbReference type="GO" id="GO:0007189">
    <property type="term" value="P:adenylate cyclase-activating G protein-coupled receptor signaling pathway"/>
    <property type="evidence" value="ECO:0007669"/>
    <property type="project" value="TreeGrafter"/>
</dbReference>
<keyword evidence="2 5" id="KW-0812">Transmembrane</keyword>
<dbReference type="PROSITE" id="PS50262">
    <property type="entry name" value="G_PROTEIN_RECEP_F1_2"/>
    <property type="match status" value="1"/>
</dbReference>
<feature type="transmembrane region" description="Helical" evidence="5">
    <location>
        <begin position="164"/>
        <end position="183"/>
    </location>
</feature>
<dbReference type="PANTHER" id="PTHR23112">
    <property type="entry name" value="G PROTEIN-COUPLED RECEPTOR 157-RELATED"/>
    <property type="match status" value="1"/>
</dbReference>
<evidence type="ECO:0000313" key="8">
    <source>
        <dbReference type="Proteomes" id="UP000193685"/>
    </source>
</evidence>
<feature type="transmembrane region" description="Helical" evidence="5">
    <location>
        <begin position="305"/>
        <end position="326"/>
    </location>
</feature>
<proteinExistence type="predicted"/>
<feature type="transmembrane region" description="Helical" evidence="5">
    <location>
        <begin position="215"/>
        <end position="235"/>
    </location>
</feature>
<evidence type="ECO:0000256" key="4">
    <source>
        <dbReference type="ARBA" id="ARBA00023136"/>
    </source>
</evidence>
<dbReference type="AlphaFoldDB" id="A0A1Y2FLM1"/>
<feature type="transmembrane region" description="Helical" evidence="5">
    <location>
        <begin position="39"/>
        <end position="62"/>
    </location>
</feature>
<keyword evidence="4 5" id="KW-0472">Membrane</keyword>
<feature type="domain" description="G-protein coupled receptors family 1 profile" evidence="6">
    <location>
        <begin position="57"/>
        <end position="319"/>
    </location>
</feature>
<dbReference type="GeneID" id="63787039"/>
<dbReference type="Gene3D" id="1.20.1070.10">
    <property type="entry name" value="Rhodopsin 7-helix transmembrane proteins"/>
    <property type="match status" value="1"/>
</dbReference>
<evidence type="ECO:0000256" key="2">
    <source>
        <dbReference type="ARBA" id="ARBA00022692"/>
    </source>
</evidence>
<comment type="subcellular location">
    <subcellularLocation>
        <location evidence="1">Membrane</location>
        <topology evidence="1">Multi-pass membrane protein</topology>
    </subcellularLocation>
</comment>
<sequence length="411" mass="45262">MGSQQSKALQLLTAAGPWNSAHPLPSPWSETTLQETTKVVLKGMLAIVGFSFAVMVGMFFYLRFSPSQRRANVNWQALSHPTTTRSQMLILICHLVLAQVLQLIGFLISAIHLIKGQIISPSPTCQAQGIFLFGSHTLTHFTIANIATHSAYCVSRLKPMSLNLLVMLNVITWMLTLTLCLVYPLVYHSLNVVPFFTFSSIVCFVSGLWRIEKIIVVYVPSVALLSVGIFLYPFISVKLVRHSARLRRIGPNTEAAVGREKDILRASKRVLMFPIATVIVTLPFLTLSMMGLLTPLSLKFESWTVIVVGFSAASAPLVTCVIYFFLTSFFKTSSTPENSQSSAADVTGSEMNMDEVPFILGEGTVKTFISSPAARESLSDYDYDSTAVYHLSKIRTVDFQPGSALPKPIPK</sequence>
<dbReference type="SUPFAM" id="SSF81321">
    <property type="entry name" value="Family A G protein-coupled receptor-like"/>
    <property type="match status" value="1"/>
</dbReference>
<comment type="caution">
    <text evidence="7">The sequence shown here is derived from an EMBL/GenBank/DDBJ whole genome shotgun (WGS) entry which is preliminary data.</text>
</comment>
<evidence type="ECO:0000256" key="3">
    <source>
        <dbReference type="ARBA" id="ARBA00022989"/>
    </source>
</evidence>
<reference evidence="7 8" key="1">
    <citation type="submission" date="2016-07" db="EMBL/GenBank/DDBJ databases">
        <title>Pervasive Adenine N6-methylation of Active Genes in Fungi.</title>
        <authorList>
            <consortium name="DOE Joint Genome Institute"/>
            <person name="Mondo S.J."/>
            <person name="Dannebaum R.O."/>
            <person name="Kuo R.C."/>
            <person name="Labutti K."/>
            <person name="Haridas S."/>
            <person name="Kuo A."/>
            <person name="Salamov A."/>
            <person name="Ahrendt S.R."/>
            <person name="Lipzen A."/>
            <person name="Sullivan W."/>
            <person name="Andreopoulos W.B."/>
            <person name="Clum A."/>
            <person name="Lindquist E."/>
            <person name="Daum C."/>
            <person name="Ramamoorthy G.K."/>
            <person name="Gryganskyi A."/>
            <person name="Culley D."/>
            <person name="Magnuson J.K."/>
            <person name="James T.Y."/>
            <person name="O'Malley M.A."/>
            <person name="Stajich J.E."/>
            <person name="Spatafora J.W."/>
            <person name="Visel A."/>
            <person name="Grigoriev I.V."/>
        </authorList>
    </citation>
    <scope>NUCLEOTIDE SEQUENCE [LARGE SCALE GENOMIC DNA]</scope>
    <source>
        <strain evidence="7 8">12-1054</strain>
    </source>
</reference>